<evidence type="ECO:0008006" key="4">
    <source>
        <dbReference type="Google" id="ProtNLM"/>
    </source>
</evidence>
<feature type="region of interest" description="Disordered" evidence="1">
    <location>
        <begin position="1"/>
        <end position="83"/>
    </location>
</feature>
<accession>A0ABV6QLL2</accession>
<evidence type="ECO:0000313" key="2">
    <source>
        <dbReference type="EMBL" id="MFC0625519.1"/>
    </source>
</evidence>
<proteinExistence type="predicted"/>
<evidence type="ECO:0000313" key="3">
    <source>
        <dbReference type="Proteomes" id="UP001589890"/>
    </source>
</evidence>
<gene>
    <name evidence="2" type="ORF">ACFFGN_15665</name>
</gene>
<evidence type="ECO:0000256" key="1">
    <source>
        <dbReference type="SAM" id="MobiDB-lite"/>
    </source>
</evidence>
<feature type="compositionally biased region" description="Basic and acidic residues" evidence="1">
    <location>
        <begin position="1"/>
        <end position="68"/>
    </location>
</feature>
<dbReference type="Proteomes" id="UP001589890">
    <property type="component" value="Unassembled WGS sequence"/>
</dbReference>
<reference evidence="2 3" key="1">
    <citation type="submission" date="2024-09" db="EMBL/GenBank/DDBJ databases">
        <authorList>
            <person name="Sun Q."/>
            <person name="Mori K."/>
        </authorList>
    </citation>
    <scope>NUCLEOTIDE SEQUENCE [LARGE SCALE GENOMIC DNA]</scope>
    <source>
        <strain evidence="2 3">CGMCC 1.15906</strain>
    </source>
</reference>
<protein>
    <recommendedName>
        <fullName evidence="4">Threonine dehydratase</fullName>
    </recommendedName>
</protein>
<organism evidence="2 3">
    <name type="scientific">Kribbella deserti</name>
    <dbReference type="NCBI Taxonomy" id="1926257"/>
    <lineage>
        <taxon>Bacteria</taxon>
        <taxon>Bacillati</taxon>
        <taxon>Actinomycetota</taxon>
        <taxon>Actinomycetes</taxon>
        <taxon>Propionibacteriales</taxon>
        <taxon>Kribbellaceae</taxon>
        <taxon>Kribbella</taxon>
    </lineage>
</organism>
<keyword evidence="3" id="KW-1185">Reference proteome</keyword>
<name>A0ABV6QLL2_9ACTN</name>
<dbReference type="EMBL" id="JBHLTC010000018">
    <property type="protein sequence ID" value="MFC0625519.1"/>
    <property type="molecule type" value="Genomic_DNA"/>
</dbReference>
<sequence length="83" mass="9562">MTQHAEAVDHEHLPDDGCETVPHEDHVDHVHDGEHHPEARLHTGHDGAHTEGDGCETVQHEDHLDHLHDGHRHYQHEDHVHEH</sequence>
<dbReference type="RefSeq" id="WP_380048019.1">
    <property type="nucleotide sequence ID" value="NZ_JBHLTC010000018.1"/>
</dbReference>
<comment type="caution">
    <text evidence="2">The sequence shown here is derived from an EMBL/GenBank/DDBJ whole genome shotgun (WGS) entry which is preliminary data.</text>
</comment>